<comment type="caution">
    <text evidence="1">The sequence shown here is derived from an EMBL/GenBank/DDBJ whole genome shotgun (WGS) entry which is preliminary data.</text>
</comment>
<reference evidence="1 2" key="1">
    <citation type="submission" date="2014-08" db="EMBL/GenBank/DDBJ databases">
        <title>Porphyromonas cangingivalis strain:COT-109_OH1386 Genome sequencing.</title>
        <authorList>
            <person name="Wallis C."/>
            <person name="Deusch O."/>
            <person name="O'Flynn C."/>
            <person name="Davis I."/>
            <person name="Jospin G."/>
            <person name="Darling A.E."/>
            <person name="Coil D.A."/>
            <person name="Alexiev A."/>
            <person name="Horsfall A."/>
            <person name="Kirkwood N."/>
            <person name="Harris S."/>
            <person name="Eisen J.A."/>
        </authorList>
    </citation>
    <scope>NUCLEOTIDE SEQUENCE [LARGE SCALE GENOMIC DNA]</scope>
    <source>
        <strain evidence="2">COT-109 OH1386</strain>
    </source>
</reference>
<dbReference type="Proteomes" id="UP000030125">
    <property type="component" value="Unassembled WGS sequence"/>
</dbReference>
<organism evidence="1 2">
    <name type="scientific">Porphyromonas cangingivalis</name>
    <dbReference type="NCBI Taxonomy" id="36874"/>
    <lineage>
        <taxon>Bacteria</taxon>
        <taxon>Pseudomonadati</taxon>
        <taxon>Bacteroidota</taxon>
        <taxon>Bacteroidia</taxon>
        <taxon>Bacteroidales</taxon>
        <taxon>Porphyromonadaceae</taxon>
        <taxon>Porphyromonas</taxon>
    </lineage>
</organism>
<sequence length="120" mass="13615">MRKANLERRYERSRQRLEENVDYFRSNVVSVAGRQIVESLEDSSPIVARILRSVLPGQRGESTVSSSRRTSTGKSSFWSNLSGGILPFLMDMGKRRILSFGLRRTGGILRFLLKGILKLI</sequence>
<name>A0A0A2EIM9_PORCN</name>
<dbReference type="EMBL" id="JQJD01000057">
    <property type="protein sequence ID" value="KGN78783.1"/>
    <property type="molecule type" value="Genomic_DNA"/>
</dbReference>
<proteinExistence type="predicted"/>
<protein>
    <submittedName>
        <fullName evidence="1">Uncharacterized protein</fullName>
    </submittedName>
</protein>
<evidence type="ECO:0000313" key="2">
    <source>
        <dbReference type="Proteomes" id="UP000030125"/>
    </source>
</evidence>
<keyword evidence="2" id="KW-1185">Reference proteome</keyword>
<evidence type="ECO:0000313" key="1">
    <source>
        <dbReference type="EMBL" id="KGN78783.1"/>
    </source>
</evidence>
<accession>A0A0A2EIM9</accession>
<dbReference type="STRING" id="36874.HQ34_02890"/>
<gene>
    <name evidence="1" type="ORF">HQ35_09055</name>
</gene>
<dbReference type="AlphaFoldDB" id="A0A0A2EIM9"/>